<dbReference type="Proteomes" id="UP000198728">
    <property type="component" value="Unassembled WGS sequence"/>
</dbReference>
<feature type="transmembrane region" description="Helical" evidence="1">
    <location>
        <begin position="26"/>
        <end position="49"/>
    </location>
</feature>
<feature type="domain" description="Flavinylation-associated cytochrome" evidence="2">
    <location>
        <begin position="30"/>
        <end position="92"/>
    </location>
</feature>
<evidence type="ECO:0000313" key="3">
    <source>
        <dbReference type="EMBL" id="SFC55798.1"/>
    </source>
</evidence>
<dbReference type="InterPro" id="IPR025517">
    <property type="entry name" value="DUF4405"/>
</dbReference>
<dbReference type="OrthoDB" id="7865011at2"/>
<proteinExistence type="predicted"/>
<dbReference type="RefSeq" id="WP_093360877.1">
    <property type="nucleotide sequence ID" value="NZ_FOLG01000006.1"/>
</dbReference>
<keyword evidence="1" id="KW-1133">Transmembrane helix</keyword>
<reference evidence="3 4" key="1">
    <citation type="submission" date="2016-10" db="EMBL/GenBank/DDBJ databases">
        <authorList>
            <person name="de Groot N.N."/>
        </authorList>
    </citation>
    <scope>NUCLEOTIDE SEQUENCE [LARGE SCALE GENOMIC DNA]</scope>
    <source>
        <strain evidence="3 4">DSM 19548</strain>
    </source>
</reference>
<organism evidence="3 4">
    <name type="scientific">Tropicimonas isoalkanivorans</name>
    <dbReference type="NCBI Taxonomy" id="441112"/>
    <lineage>
        <taxon>Bacteria</taxon>
        <taxon>Pseudomonadati</taxon>
        <taxon>Pseudomonadota</taxon>
        <taxon>Alphaproteobacteria</taxon>
        <taxon>Rhodobacterales</taxon>
        <taxon>Roseobacteraceae</taxon>
        <taxon>Tropicimonas</taxon>
    </lineage>
</organism>
<gene>
    <name evidence="3" type="ORF">SAMN04488094_10660</name>
</gene>
<dbReference type="AlphaFoldDB" id="A0A1I1KAT9"/>
<keyword evidence="4" id="KW-1185">Reference proteome</keyword>
<evidence type="ECO:0000313" key="4">
    <source>
        <dbReference type="Proteomes" id="UP000198728"/>
    </source>
</evidence>
<keyword evidence="1" id="KW-0812">Transmembrane</keyword>
<keyword evidence="1" id="KW-0472">Membrane</keyword>
<evidence type="ECO:0000256" key="1">
    <source>
        <dbReference type="SAM" id="Phobius"/>
    </source>
</evidence>
<sequence length="168" mass="18113">MGTITQTAAHTASSDHSRHAPLSGRAFAAFGVSLTFVLMLVSGIMLYVAPNGRMAYEVGWTLLGLGRPGWEAVHIATAVVFVAVVAWHFLLHLRVYRTLLAGTPIHPTGHRREALLALAAVALVALVAILAWPPASWVVDGNSYFKRDHWSSEAALPTRPNRGWRSGG</sequence>
<name>A0A1I1KAT9_9RHOB</name>
<evidence type="ECO:0000259" key="2">
    <source>
        <dbReference type="Pfam" id="PF14358"/>
    </source>
</evidence>
<dbReference type="EMBL" id="FOLG01000006">
    <property type="protein sequence ID" value="SFC55798.1"/>
    <property type="molecule type" value="Genomic_DNA"/>
</dbReference>
<dbReference type="Pfam" id="PF14358">
    <property type="entry name" value="DUF4405"/>
    <property type="match status" value="1"/>
</dbReference>
<feature type="transmembrane region" description="Helical" evidence="1">
    <location>
        <begin position="69"/>
        <end position="93"/>
    </location>
</feature>
<feature type="transmembrane region" description="Helical" evidence="1">
    <location>
        <begin position="114"/>
        <end position="132"/>
    </location>
</feature>
<protein>
    <recommendedName>
        <fullName evidence="2">Flavinylation-associated cytochrome domain-containing protein</fullName>
    </recommendedName>
</protein>
<accession>A0A1I1KAT9</accession>